<name>A0A1H3VF05_9BACT</name>
<evidence type="ECO:0000313" key="2">
    <source>
        <dbReference type="Proteomes" id="UP000199041"/>
    </source>
</evidence>
<dbReference type="Proteomes" id="UP000199041">
    <property type="component" value="Unassembled WGS sequence"/>
</dbReference>
<proteinExistence type="predicted"/>
<dbReference type="EMBL" id="FNQY01000001">
    <property type="protein sequence ID" value="SDZ73363.1"/>
    <property type="molecule type" value="Genomic_DNA"/>
</dbReference>
<evidence type="ECO:0000313" key="1">
    <source>
        <dbReference type="EMBL" id="SDZ73363.1"/>
    </source>
</evidence>
<dbReference type="AlphaFoldDB" id="A0A1H3VF05"/>
<accession>A0A1H3VF05</accession>
<protein>
    <submittedName>
        <fullName evidence="1">Uncharacterized protein</fullName>
    </submittedName>
</protein>
<reference evidence="1 2" key="1">
    <citation type="submission" date="2016-10" db="EMBL/GenBank/DDBJ databases">
        <authorList>
            <person name="de Groot N.N."/>
        </authorList>
    </citation>
    <scope>NUCLEOTIDE SEQUENCE [LARGE SCALE GENOMIC DNA]</scope>
    <source>
        <strain evidence="1 2">Vu-144</strain>
    </source>
</reference>
<keyword evidence="2" id="KW-1185">Reference proteome</keyword>
<organism evidence="1 2">
    <name type="scientific">Arachidicoccus rhizosphaerae</name>
    <dbReference type="NCBI Taxonomy" id="551991"/>
    <lineage>
        <taxon>Bacteria</taxon>
        <taxon>Pseudomonadati</taxon>
        <taxon>Bacteroidota</taxon>
        <taxon>Chitinophagia</taxon>
        <taxon>Chitinophagales</taxon>
        <taxon>Chitinophagaceae</taxon>
        <taxon>Arachidicoccus</taxon>
    </lineage>
</organism>
<sequence length="41" mass="4774">MTATWYCKSSSLYKRDADAPYPQIKQQKDRPDTVQAGLLIW</sequence>
<gene>
    <name evidence="1" type="ORF">SAMN05192529_10135</name>
</gene>